<dbReference type="InterPro" id="IPR016084">
    <property type="entry name" value="Haem_Oase-like_multi-hlx"/>
</dbReference>
<dbReference type="EMBL" id="CP014671">
    <property type="protein sequence ID" value="ANX04204.1"/>
    <property type="molecule type" value="Genomic_DNA"/>
</dbReference>
<dbReference type="InParanoid" id="A0A1B1YTP6"/>
<dbReference type="STRING" id="1810504.PG2T_08450"/>
<evidence type="ECO:0000313" key="1">
    <source>
        <dbReference type="EMBL" id="ANX04204.1"/>
    </source>
</evidence>
<dbReference type="Pfam" id="PF14518">
    <property type="entry name" value="Haem_oxygenas_2"/>
    <property type="match status" value="1"/>
</dbReference>
<reference evidence="2" key="1">
    <citation type="submission" date="2016-03" db="EMBL/GenBank/DDBJ databases">
        <title>Complete genome sequence of Solimmundus cernigliae, representing a novel lineage of polycyclic aromatic hydrocarbon degraders within the Gammaproteobacteria.</title>
        <authorList>
            <person name="Singleton D.R."/>
            <person name="Dickey A.N."/>
            <person name="Scholl E.H."/>
            <person name="Wright F.A."/>
            <person name="Aitken M.D."/>
        </authorList>
    </citation>
    <scope>NUCLEOTIDE SEQUENCE [LARGE SCALE GENOMIC DNA]</scope>
    <source>
        <strain evidence="2">TR3.2</strain>
    </source>
</reference>
<dbReference type="RefSeq" id="WP_068804192.1">
    <property type="nucleotide sequence ID" value="NZ_CP014671.1"/>
</dbReference>
<organism evidence="1 2">
    <name type="scientific">Immundisolibacter cernigliae</name>
    <dbReference type="NCBI Taxonomy" id="1810504"/>
    <lineage>
        <taxon>Bacteria</taxon>
        <taxon>Pseudomonadati</taxon>
        <taxon>Pseudomonadota</taxon>
        <taxon>Gammaproteobacteria</taxon>
        <taxon>Immundisolibacterales</taxon>
        <taxon>Immundisolibacteraceae</taxon>
        <taxon>Immundisolibacter</taxon>
    </lineage>
</organism>
<dbReference type="AlphaFoldDB" id="A0A1B1YTP6"/>
<dbReference type="SUPFAM" id="SSF48613">
    <property type="entry name" value="Heme oxygenase-like"/>
    <property type="match status" value="1"/>
</dbReference>
<dbReference type="Gene3D" id="1.20.910.10">
    <property type="entry name" value="Heme oxygenase-like"/>
    <property type="match status" value="1"/>
</dbReference>
<sequence length="233" mass="26448">MTALRLSDIASTALDAARTWPWVLAPLTLPRGQAYILQHVLRNRFFSSVMRPAWVSRCPDQAIVRRTISQMGEELVYDPAIKAAHTKILWEMGRNVGLTDAQMNATVPETETAAALGLLEHLARDWHWTVGWLGSSIDEFVLTALPGHNFHPDRWIEHLGLTEQQVFFFRYHLSADLEHAGIKVWRPMEPWLTPEVEAQIRRGLPLILEAQRLFYAGVERQAQRLATGETPAA</sequence>
<accession>A0A1B1YTP6</accession>
<dbReference type="KEGG" id="gbi:PG2T_08450"/>
<evidence type="ECO:0000313" key="2">
    <source>
        <dbReference type="Proteomes" id="UP000092952"/>
    </source>
</evidence>
<dbReference type="OrthoDB" id="6270691at2"/>
<gene>
    <name evidence="1" type="ORF">PG2T_08450</name>
</gene>
<protein>
    <submittedName>
        <fullName evidence="1">Uncharacterized protein</fullName>
    </submittedName>
</protein>
<keyword evidence="2" id="KW-1185">Reference proteome</keyword>
<dbReference type="Proteomes" id="UP000092952">
    <property type="component" value="Chromosome"/>
</dbReference>
<proteinExistence type="predicted"/>
<name>A0A1B1YTP6_9GAMM</name>